<evidence type="ECO:0000256" key="1">
    <source>
        <dbReference type="SAM" id="MobiDB-lite"/>
    </source>
</evidence>
<organism evidence="2 3">
    <name type="scientific">Halorarum halophilum</name>
    <dbReference type="NCBI Taxonomy" id="2743090"/>
    <lineage>
        <taxon>Archaea</taxon>
        <taxon>Methanobacteriati</taxon>
        <taxon>Methanobacteriota</taxon>
        <taxon>Stenosarchaea group</taxon>
        <taxon>Halobacteria</taxon>
        <taxon>Halobacteriales</taxon>
        <taxon>Haloferacaceae</taxon>
        <taxon>Halorarum</taxon>
    </lineage>
</organism>
<dbReference type="AlphaFoldDB" id="A0A7D5K9L4"/>
<dbReference type="KEGG" id="halg:HUG10_17390"/>
<keyword evidence="3" id="KW-1185">Reference proteome</keyword>
<feature type="compositionally biased region" description="Basic and acidic residues" evidence="1">
    <location>
        <begin position="9"/>
        <end position="31"/>
    </location>
</feature>
<dbReference type="EMBL" id="CP058529">
    <property type="protein sequence ID" value="QLG29194.1"/>
    <property type="molecule type" value="Genomic_DNA"/>
</dbReference>
<accession>A0A7D5K9L4</accession>
<dbReference type="Proteomes" id="UP000509750">
    <property type="component" value="Chromosome"/>
</dbReference>
<dbReference type="OrthoDB" id="351024at2157"/>
<name>A0A7D5K9L4_9EURY</name>
<reference evidence="2 3" key="1">
    <citation type="submission" date="2020-07" db="EMBL/GenBank/DDBJ databases">
        <title>Gai3-2, isolated from salt lake.</title>
        <authorList>
            <person name="Cui H."/>
            <person name="Shi X."/>
        </authorList>
    </citation>
    <scope>NUCLEOTIDE SEQUENCE [LARGE SCALE GENOMIC DNA]</scope>
    <source>
        <strain evidence="2 3">Gai3-2</strain>
    </source>
</reference>
<dbReference type="GeneID" id="56030645"/>
<feature type="region of interest" description="Disordered" evidence="1">
    <location>
        <begin position="1"/>
        <end position="32"/>
    </location>
</feature>
<gene>
    <name evidence="2" type="ORF">HUG10_17390</name>
</gene>
<dbReference type="RefSeq" id="WP_179170768.1">
    <property type="nucleotide sequence ID" value="NZ_CP058529.1"/>
</dbReference>
<evidence type="ECO:0000313" key="3">
    <source>
        <dbReference type="Proteomes" id="UP000509750"/>
    </source>
</evidence>
<sequence>MELSARDLAFLEHEPTKIKEERDRDGKDRQHATSLLGRIEGEIEWKNELKQNGETNVNAGP</sequence>
<evidence type="ECO:0000313" key="2">
    <source>
        <dbReference type="EMBL" id="QLG29194.1"/>
    </source>
</evidence>
<proteinExistence type="predicted"/>
<protein>
    <submittedName>
        <fullName evidence="2">Uncharacterized protein</fullName>
    </submittedName>
</protein>